<dbReference type="GO" id="GO:0016020">
    <property type="term" value="C:membrane"/>
    <property type="evidence" value="ECO:0007669"/>
    <property type="project" value="UniProtKB-SubCell"/>
</dbReference>
<dbReference type="Pfam" id="PF10502">
    <property type="entry name" value="Peptidase_S26"/>
    <property type="match status" value="1"/>
</dbReference>
<keyword evidence="2" id="KW-1133">Transmembrane helix</keyword>
<name>A0AAP7DFF3_9VIBR</name>
<comment type="caution">
    <text evidence="4">The sequence shown here is derived from an EMBL/GenBank/DDBJ whole genome shotgun (WGS) entry which is preliminary data.</text>
</comment>
<evidence type="ECO:0000259" key="3">
    <source>
        <dbReference type="Pfam" id="PF10502"/>
    </source>
</evidence>
<dbReference type="GO" id="GO:0009003">
    <property type="term" value="F:signal peptidase activity"/>
    <property type="evidence" value="ECO:0007669"/>
    <property type="project" value="UniProtKB-EC"/>
</dbReference>
<comment type="caution">
    <text evidence="2">Lacks conserved residue(s) required for the propagation of feature annotation.</text>
</comment>
<accession>A0AAP7DFF3</accession>
<evidence type="ECO:0000256" key="1">
    <source>
        <dbReference type="ARBA" id="ARBA00019232"/>
    </source>
</evidence>
<dbReference type="SUPFAM" id="SSF51306">
    <property type="entry name" value="LexA/Signal peptidase"/>
    <property type="match status" value="1"/>
</dbReference>
<dbReference type="InterPro" id="IPR000223">
    <property type="entry name" value="Pept_S26A_signal_pept_1"/>
</dbReference>
<dbReference type="InterPro" id="IPR036286">
    <property type="entry name" value="LexA/Signal_pep-like_sf"/>
</dbReference>
<keyword evidence="2" id="KW-0812">Transmembrane</keyword>
<proteinExistence type="inferred from homology"/>
<comment type="similarity">
    <text evidence="2">Belongs to the peptidase S26 family.</text>
</comment>
<dbReference type="InterPro" id="IPR019533">
    <property type="entry name" value="Peptidase_S26"/>
</dbReference>
<reference evidence="4 5" key="1">
    <citation type="submission" date="2019-09" db="EMBL/GenBank/DDBJ databases">
        <title>Draft genome sequencing and comparative genomics of hatchery-associated Vibrios.</title>
        <authorList>
            <person name="Kehlet-Delgado H."/>
            <person name="Mueller R.S."/>
        </authorList>
    </citation>
    <scope>NUCLEOTIDE SEQUENCE [LARGE SCALE GENOMIC DNA]</scope>
    <source>
        <strain evidence="4 5">09-121-3</strain>
    </source>
</reference>
<dbReference type="Gene3D" id="2.10.109.10">
    <property type="entry name" value="Umud Fragment, subunit A"/>
    <property type="match status" value="1"/>
</dbReference>
<protein>
    <recommendedName>
        <fullName evidence="1 2">Signal peptidase I</fullName>
        <ecNumber evidence="2">3.4.21.89</ecNumber>
    </recommendedName>
</protein>
<evidence type="ECO:0000256" key="2">
    <source>
        <dbReference type="RuleBase" id="RU362042"/>
    </source>
</evidence>
<comment type="subcellular location">
    <subcellularLocation>
        <location evidence="2">Membrane</location>
        <topology evidence="2">Multi-pass membrane protein</topology>
    </subcellularLocation>
</comment>
<dbReference type="AlphaFoldDB" id="A0AAP7DFF3"/>
<comment type="catalytic activity">
    <reaction evidence="2">
        <text>Cleavage of hydrophobic, N-terminal signal or leader sequences from secreted and periplasmic proteins.</text>
        <dbReference type="EC" id="3.4.21.89"/>
    </reaction>
</comment>
<organism evidence="4 5">
    <name type="scientific">Vibrio coralliilyticus</name>
    <dbReference type="NCBI Taxonomy" id="190893"/>
    <lineage>
        <taxon>Bacteria</taxon>
        <taxon>Pseudomonadati</taxon>
        <taxon>Pseudomonadota</taxon>
        <taxon>Gammaproteobacteria</taxon>
        <taxon>Vibrionales</taxon>
        <taxon>Vibrionaceae</taxon>
        <taxon>Vibrio</taxon>
    </lineage>
</organism>
<dbReference type="EMBL" id="VTXP01000015">
    <property type="protein sequence ID" value="NOJ25286.1"/>
    <property type="molecule type" value="Genomic_DNA"/>
</dbReference>
<dbReference type="EC" id="3.4.21.89" evidence="2"/>
<feature type="domain" description="Peptidase S26" evidence="3">
    <location>
        <begin position="36"/>
        <end position="184"/>
    </location>
</feature>
<feature type="transmembrane region" description="Helical" evidence="2">
    <location>
        <begin position="21"/>
        <end position="40"/>
    </location>
</feature>
<dbReference type="GO" id="GO:0004252">
    <property type="term" value="F:serine-type endopeptidase activity"/>
    <property type="evidence" value="ECO:0007669"/>
    <property type="project" value="InterPro"/>
</dbReference>
<keyword evidence="2" id="KW-0472">Membrane</keyword>
<gene>
    <name evidence="4" type="primary">lepB</name>
    <name evidence="4" type="ORF">F0238_21405</name>
</gene>
<keyword evidence="2" id="KW-0645">Protease</keyword>
<evidence type="ECO:0000313" key="5">
    <source>
        <dbReference type="Proteomes" id="UP000576645"/>
    </source>
</evidence>
<sequence length="184" mass="20906">MSFDMENVEALGGVKQHPLKLIVNMIWLGIAIFLGIHFLVTTFTKHYLFVYDGADKAQRCIPEYSVYLLKRDYGEVEIGKVYTFKAKNMAPFYPDGTLISKYVVGAEGDLVVQNEQGVFINGKQLVKDYPSRDKLEVDAESFYTAYSIPQGRYYVSAPAKRSYDSRYWGTVAESQIIGEAIPLW</sequence>
<dbReference type="GO" id="GO:0006465">
    <property type="term" value="P:signal peptide processing"/>
    <property type="evidence" value="ECO:0007669"/>
    <property type="project" value="InterPro"/>
</dbReference>
<dbReference type="Proteomes" id="UP000576645">
    <property type="component" value="Unassembled WGS sequence"/>
</dbReference>
<dbReference type="NCBIfam" id="TIGR02227">
    <property type="entry name" value="sigpep_I_bact"/>
    <property type="match status" value="1"/>
</dbReference>
<evidence type="ECO:0000313" key="4">
    <source>
        <dbReference type="EMBL" id="NOJ25286.1"/>
    </source>
</evidence>
<keyword evidence="2 4" id="KW-0378">Hydrolase</keyword>